<dbReference type="EMBL" id="UINC01013239">
    <property type="protein sequence ID" value="SVA57339.1"/>
    <property type="molecule type" value="Genomic_DNA"/>
</dbReference>
<dbReference type="PANTHER" id="PTHR48080">
    <property type="entry name" value="D-GALACTONATE DEHYDRATASE-RELATED"/>
    <property type="match status" value="1"/>
</dbReference>
<gene>
    <name evidence="2" type="ORF">METZ01_LOCUS110193</name>
</gene>
<accession>A0A381WXT1</accession>
<dbReference type="SFLD" id="SFLDS00001">
    <property type="entry name" value="Enolase"/>
    <property type="match status" value="1"/>
</dbReference>
<dbReference type="AlphaFoldDB" id="A0A381WXT1"/>
<evidence type="ECO:0000313" key="2">
    <source>
        <dbReference type="EMBL" id="SVA57339.1"/>
    </source>
</evidence>
<dbReference type="Pfam" id="PF13378">
    <property type="entry name" value="MR_MLE_C"/>
    <property type="match status" value="1"/>
</dbReference>
<sequence>MPNQKVTQITVTPIPALYHKMVGRPAFAENIGNQRTEWLVRAKTSGGLEGLTIANRFMQQFHGFDSSDGTVRGLTSLLNDTFIGRRTDEFLEVSDGRVVGVCEAYKQAFWDHGWMSILAFDLIGQEMGISCVELLGGQAKDRVLAYDTTLFFQDLLNPEKGTVQVSSEAAKSRADGYKAFKIKVGRPGRWMAPEAGVIRDAEVVLAVREAVGPEARIMVDANFGYDGRLDLLEDFIRETLPADLFWMEEMVTADEGDYRVLRRLRDRLGSDALLVCGEVDTNPPSPVFRDLVKAGLIDGYQPDIMVAGYSRWLALEEWLKSTGVRAQPRNFGNTNFGTRASLVFGAASTTFMMLEDERYLPNVYAPDEVSFTDGSYSIPSQPGLGLAVDADLYRRKYSGYEVGIS</sequence>
<dbReference type="InterPro" id="IPR013342">
    <property type="entry name" value="Mandelate_racemase_C"/>
</dbReference>
<evidence type="ECO:0000259" key="1">
    <source>
        <dbReference type="SMART" id="SM00922"/>
    </source>
</evidence>
<dbReference type="PANTHER" id="PTHR48080:SF2">
    <property type="entry name" value="D-GALACTONATE DEHYDRATASE"/>
    <property type="match status" value="1"/>
</dbReference>
<dbReference type="InterPro" id="IPR029065">
    <property type="entry name" value="Enolase_C-like"/>
</dbReference>
<dbReference type="SMART" id="SM00922">
    <property type="entry name" value="MR_MLE"/>
    <property type="match status" value="1"/>
</dbReference>
<dbReference type="SUPFAM" id="SSF51604">
    <property type="entry name" value="Enolase C-terminal domain-like"/>
    <property type="match status" value="1"/>
</dbReference>
<reference evidence="2" key="1">
    <citation type="submission" date="2018-05" db="EMBL/GenBank/DDBJ databases">
        <authorList>
            <person name="Lanie J.A."/>
            <person name="Ng W.-L."/>
            <person name="Kazmierczak K.M."/>
            <person name="Andrzejewski T.M."/>
            <person name="Davidsen T.M."/>
            <person name="Wayne K.J."/>
            <person name="Tettelin H."/>
            <person name="Glass J.I."/>
            <person name="Rusch D."/>
            <person name="Podicherti R."/>
            <person name="Tsui H.-C.T."/>
            <person name="Winkler M.E."/>
        </authorList>
    </citation>
    <scope>NUCLEOTIDE SEQUENCE</scope>
</reference>
<organism evidence="2">
    <name type="scientific">marine metagenome</name>
    <dbReference type="NCBI Taxonomy" id="408172"/>
    <lineage>
        <taxon>unclassified sequences</taxon>
        <taxon>metagenomes</taxon>
        <taxon>ecological metagenomes</taxon>
    </lineage>
</organism>
<name>A0A381WXT1_9ZZZZ</name>
<dbReference type="Gene3D" id="3.20.20.120">
    <property type="entry name" value="Enolase-like C-terminal domain"/>
    <property type="match status" value="1"/>
</dbReference>
<dbReference type="InterPro" id="IPR036849">
    <property type="entry name" value="Enolase-like_C_sf"/>
</dbReference>
<protein>
    <recommendedName>
        <fullName evidence="1">Mandelate racemase/muconate lactonizing enzyme C-terminal domain-containing protein</fullName>
    </recommendedName>
</protein>
<proteinExistence type="predicted"/>
<dbReference type="InterPro" id="IPR034593">
    <property type="entry name" value="DgoD-like"/>
</dbReference>
<feature type="domain" description="Mandelate racemase/muconate lactonizing enzyme C-terminal" evidence="1">
    <location>
        <begin position="163"/>
        <end position="271"/>
    </location>
</feature>